<dbReference type="PROSITE" id="PS00688">
    <property type="entry name" value="SIGMA54_INTERACT_3"/>
    <property type="match status" value="1"/>
</dbReference>
<protein>
    <submittedName>
        <fullName evidence="8">Nitric oxide reductase transcriptional regulator NorR</fullName>
    </submittedName>
</protein>
<accession>A0A5M8ATU6</accession>
<dbReference type="PANTHER" id="PTHR32071">
    <property type="entry name" value="TRANSCRIPTIONAL REGULATORY PROTEIN"/>
    <property type="match status" value="1"/>
</dbReference>
<dbReference type="PROSITE" id="PS00676">
    <property type="entry name" value="SIGMA54_INTERACT_2"/>
    <property type="match status" value="1"/>
</dbReference>
<feature type="domain" description="Sigma-54 factor interaction" evidence="7">
    <location>
        <begin position="181"/>
        <end position="410"/>
    </location>
</feature>
<dbReference type="AlphaFoldDB" id="A0A5M8ATU6"/>
<evidence type="ECO:0000313" key="9">
    <source>
        <dbReference type="Proteomes" id="UP000324324"/>
    </source>
</evidence>
<dbReference type="InterPro" id="IPR025944">
    <property type="entry name" value="Sigma_54_int_dom_CS"/>
</dbReference>
<dbReference type="GO" id="GO:0005524">
    <property type="term" value="F:ATP binding"/>
    <property type="evidence" value="ECO:0007669"/>
    <property type="project" value="UniProtKB-KW"/>
</dbReference>
<dbReference type="InterPro" id="IPR025943">
    <property type="entry name" value="Sigma_54_int_dom_ATP-bd_2"/>
</dbReference>
<dbReference type="SUPFAM" id="SSF52540">
    <property type="entry name" value="P-loop containing nucleoside triphosphate hydrolases"/>
    <property type="match status" value="1"/>
</dbReference>
<dbReference type="PROSITE" id="PS50045">
    <property type="entry name" value="SIGMA54_INTERACT_4"/>
    <property type="match status" value="1"/>
</dbReference>
<dbReference type="FunFam" id="3.40.50.300:FF:000006">
    <property type="entry name" value="DNA-binding transcriptional regulator NtrC"/>
    <property type="match status" value="1"/>
</dbReference>
<dbReference type="InterPro" id="IPR025662">
    <property type="entry name" value="Sigma_54_int_dom_ATP-bd_1"/>
</dbReference>
<evidence type="ECO:0000259" key="7">
    <source>
        <dbReference type="PROSITE" id="PS50045"/>
    </source>
</evidence>
<feature type="compositionally biased region" description="Low complexity" evidence="6">
    <location>
        <begin position="465"/>
        <end position="477"/>
    </location>
</feature>
<comment type="caution">
    <text evidence="8">The sequence shown here is derived from an EMBL/GenBank/DDBJ whole genome shotgun (WGS) entry which is preliminary data.</text>
</comment>
<keyword evidence="9" id="KW-1185">Reference proteome</keyword>
<dbReference type="PROSITE" id="PS00675">
    <property type="entry name" value="SIGMA54_INTERACT_1"/>
    <property type="match status" value="1"/>
</dbReference>
<evidence type="ECO:0000256" key="6">
    <source>
        <dbReference type="SAM" id="MobiDB-lite"/>
    </source>
</evidence>
<dbReference type="SMART" id="SM00382">
    <property type="entry name" value="AAA"/>
    <property type="match status" value="1"/>
</dbReference>
<dbReference type="PANTHER" id="PTHR32071:SF35">
    <property type="entry name" value="ANAEROBIC NITRIC OXIDE REDUCTASE TRANSCRIPTION REGULATOR NORR"/>
    <property type="match status" value="1"/>
</dbReference>
<dbReference type="InterPro" id="IPR058031">
    <property type="entry name" value="AAA_lid_NorR"/>
</dbReference>
<dbReference type="SUPFAM" id="SSF46689">
    <property type="entry name" value="Homeodomain-like"/>
    <property type="match status" value="1"/>
</dbReference>
<dbReference type="InterPro" id="IPR027417">
    <property type="entry name" value="P-loop_NTPase"/>
</dbReference>
<keyword evidence="1" id="KW-0547">Nucleotide-binding</keyword>
<dbReference type="InterPro" id="IPR003593">
    <property type="entry name" value="AAA+_ATPase"/>
</dbReference>
<dbReference type="Gene3D" id="3.40.50.300">
    <property type="entry name" value="P-loop containing nucleotide triphosphate hydrolases"/>
    <property type="match status" value="1"/>
</dbReference>
<dbReference type="NCBIfam" id="NF003451">
    <property type="entry name" value="PRK05022.1"/>
    <property type="match status" value="1"/>
</dbReference>
<evidence type="ECO:0000256" key="4">
    <source>
        <dbReference type="ARBA" id="ARBA00023125"/>
    </source>
</evidence>
<keyword evidence="4" id="KW-0238">DNA-binding</keyword>
<dbReference type="Gene3D" id="1.10.10.60">
    <property type="entry name" value="Homeodomain-like"/>
    <property type="match status" value="1"/>
</dbReference>
<evidence type="ECO:0000256" key="3">
    <source>
        <dbReference type="ARBA" id="ARBA00023015"/>
    </source>
</evidence>
<evidence type="ECO:0000313" key="8">
    <source>
        <dbReference type="EMBL" id="KAA6126249.1"/>
    </source>
</evidence>
<evidence type="ECO:0000256" key="5">
    <source>
        <dbReference type="ARBA" id="ARBA00023163"/>
    </source>
</evidence>
<dbReference type="InterPro" id="IPR029016">
    <property type="entry name" value="GAF-like_dom_sf"/>
</dbReference>
<dbReference type="Gene3D" id="3.30.450.40">
    <property type="match status" value="1"/>
</dbReference>
<evidence type="ECO:0000256" key="2">
    <source>
        <dbReference type="ARBA" id="ARBA00022840"/>
    </source>
</evidence>
<dbReference type="Pfam" id="PF01590">
    <property type="entry name" value="GAF"/>
    <property type="match status" value="1"/>
</dbReference>
<dbReference type="InterPro" id="IPR009057">
    <property type="entry name" value="Homeodomain-like_sf"/>
</dbReference>
<dbReference type="EMBL" id="VWRN01000027">
    <property type="protein sequence ID" value="KAA6126249.1"/>
    <property type="molecule type" value="Genomic_DNA"/>
</dbReference>
<dbReference type="SUPFAM" id="SSF55781">
    <property type="entry name" value="GAF domain-like"/>
    <property type="match status" value="1"/>
</dbReference>
<feature type="region of interest" description="Disordered" evidence="6">
    <location>
        <begin position="434"/>
        <end position="487"/>
    </location>
</feature>
<keyword evidence="5" id="KW-0804">Transcription</keyword>
<dbReference type="GO" id="GO:0003677">
    <property type="term" value="F:DNA binding"/>
    <property type="evidence" value="ECO:0007669"/>
    <property type="project" value="UniProtKB-KW"/>
</dbReference>
<dbReference type="Proteomes" id="UP000324324">
    <property type="component" value="Unassembled WGS sequence"/>
</dbReference>
<name>A0A5M8ATU6_9BURK</name>
<dbReference type="GO" id="GO:0006355">
    <property type="term" value="P:regulation of DNA-templated transcription"/>
    <property type="evidence" value="ECO:0007669"/>
    <property type="project" value="InterPro"/>
</dbReference>
<dbReference type="InterPro" id="IPR002078">
    <property type="entry name" value="Sigma_54_int"/>
</dbReference>
<dbReference type="SMART" id="SM00065">
    <property type="entry name" value="GAF"/>
    <property type="match status" value="1"/>
</dbReference>
<dbReference type="RefSeq" id="WP_150082904.1">
    <property type="nucleotide sequence ID" value="NZ_CP080294.1"/>
</dbReference>
<gene>
    <name evidence="8" type="primary">norR</name>
    <name evidence="8" type="ORF">F1599_09800</name>
</gene>
<keyword evidence="2" id="KW-0067">ATP-binding</keyword>
<evidence type="ECO:0000256" key="1">
    <source>
        <dbReference type="ARBA" id="ARBA00022741"/>
    </source>
</evidence>
<dbReference type="Pfam" id="PF00158">
    <property type="entry name" value="Sigma54_activat"/>
    <property type="match status" value="1"/>
</dbReference>
<dbReference type="Pfam" id="PF25601">
    <property type="entry name" value="AAA_lid_14"/>
    <property type="match status" value="1"/>
</dbReference>
<reference evidence="8 9" key="1">
    <citation type="submission" date="2019-09" db="EMBL/GenBank/DDBJ databases">
        <title>Isolation of a novel species in the genus Cupriavidus from patients with sepsis using whole genome sequencing.</title>
        <authorList>
            <person name="Kweon O.J."/>
            <person name="Lee M.-K."/>
        </authorList>
    </citation>
    <scope>NUCLEOTIDE SEQUENCE [LARGE SCALE GENOMIC DNA]</scope>
    <source>
        <strain evidence="8 9">MKL-01</strain>
    </source>
</reference>
<sequence>MTTNSDFPTPADEGRFRQLLAAARGIVRCDAAALLRLQGEVLVPVAVHGLSDDALGRRFPVSAHPRLAQLLDSEDGVRFAADCGLPDPYDGLIEGQPDILPIHDCMGAPLHCGGRLWGLVTLDALQPGAFADISAAQMQAVVTMLESGIEADETIRALAERAAREREMSRALQARGQPRELLGKSAAMKRLKQEIDTVAASDLSVLILGETGVGKELVAQRLHDRSARRDRPLVQINCAALPETLADSELFGHKRGAFTGAVQDRVGKFELADGGTLFLDEVGELPLPVQAKLLRVLQSGEVQRPGSDRLLRVDVRVLAATNRDLGKAVAEGRFRADLYHRLSVYPLRVPPLRERGRDVLALAGGFLEENQHRLGARNLRLSPDAALALMAYAWPGNVRELEHLISRAALRALAESRRGARWIAIEPRHLGLDSGTSRLAHGNEANEDVRHPSRPTAAQRDDTPAARAAQSLPASAPEADRLIGSGTLREATDEFQRRWIEAVLARHGGAYAAAARAAGMDRSNFHRLARRLGVAPEARRQTGRDADPH</sequence>
<dbReference type="InterPro" id="IPR003018">
    <property type="entry name" value="GAF"/>
</dbReference>
<keyword evidence="3" id="KW-0805">Transcription regulation</keyword>
<proteinExistence type="predicted"/>
<dbReference type="Gene3D" id="1.10.8.60">
    <property type="match status" value="1"/>
</dbReference>
<organism evidence="8 9">
    <name type="scientific">Cupriavidus cauae</name>
    <dbReference type="NCBI Taxonomy" id="2608999"/>
    <lineage>
        <taxon>Bacteria</taxon>
        <taxon>Pseudomonadati</taxon>
        <taxon>Pseudomonadota</taxon>
        <taxon>Betaproteobacteria</taxon>
        <taxon>Burkholderiales</taxon>
        <taxon>Burkholderiaceae</taxon>
        <taxon>Cupriavidus</taxon>
    </lineage>
</organism>
<dbReference type="CDD" id="cd00009">
    <property type="entry name" value="AAA"/>
    <property type="match status" value="1"/>
</dbReference>